<reference evidence="2 5" key="1">
    <citation type="submission" date="2020-04" db="EMBL/GenBank/DDBJ databases">
        <title>Global-level population genomics: horizontal gene transfer, symbiosis and evolution in Rhizobia.</title>
        <authorList>
            <person name="Gai Y."/>
        </authorList>
    </citation>
    <scope>NUCLEOTIDE SEQUENCE</scope>
    <source>
        <strain evidence="3 5">BLR33</strain>
        <strain evidence="2">BLR57</strain>
    </source>
</reference>
<sequence>MKDDEMPLEMPKREEDVEASIGRLEDLVGYHLRRASVFDLQGAVSALEPANTRPVPMSVLLSIIEMPGISSADICRALGMQRANIVPILADLEERGLFLREADSSDQRIQRLFPTRRGEEEAARWLALIADHERNMLCRLSAAEQKELRRLLAKIWQEDGPKQG</sequence>
<dbReference type="PANTHER" id="PTHR33164:SF89">
    <property type="entry name" value="MARR FAMILY REGULATORY PROTEIN"/>
    <property type="match status" value="1"/>
</dbReference>
<protein>
    <submittedName>
        <fullName evidence="2">Winged helix-turn-helix transcriptional regulator</fullName>
    </submittedName>
</protein>
<dbReference type="Pfam" id="PF12802">
    <property type="entry name" value="MarR_2"/>
    <property type="match status" value="1"/>
</dbReference>
<dbReference type="EMBL" id="JABDYC010000002">
    <property type="protein sequence ID" value="MBX5022500.1"/>
    <property type="molecule type" value="Genomic_DNA"/>
</dbReference>
<dbReference type="Proteomes" id="UP000770629">
    <property type="component" value="Unassembled WGS sequence"/>
</dbReference>
<dbReference type="InterPro" id="IPR036390">
    <property type="entry name" value="WH_DNA-bd_sf"/>
</dbReference>
<dbReference type="Gene3D" id="1.10.10.10">
    <property type="entry name" value="Winged helix-like DNA-binding domain superfamily/Winged helix DNA-binding domain"/>
    <property type="match status" value="1"/>
</dbReference>
<evidence type="ECO:0000313" key="3">
    <source>
        <dbReference type="EMBL" id="MBX5092419.1"/>
    </source>
</evidence>
<dbReference type="GeneID" id="66140799"/>
<dbReference type="GO" id="GO:0003700">
    <property type="term" value="F:DNA-binding transcription factor activity"/>
    <property type="evidence" value="ECO:0007669"/>
    <property type="project" value="InterPro"/>
</dbReference>
<gene>
    <name evidence="3" type="ORF">HJB60_25070</name>
    <name evidence="2" type="ORF">HJB63_07905</name>
</gene>
<dbReference type="PRINTS" id="PR00598">
    <property type="entry name" value="HTHMARR"/>
</dbReference>
<dbReference type="GO" id="GO:0006950">
    <property type="term" value="P:response to stress"/>
    <property type="evidence" value="ECO:0007669"/>
    <property type="project" value="TreeGrafter"/>
</dbReference>
<evidence type="ECO:0000313" key="4">
    <source>
        <dbReference type="Proteomes" id="UP000749740"/>
    </source>
</evidence>
<dbReference type="SUPFAM" id="SSF46785">
    <property type="entry name" value="Winged helix' DNA-binding domain"/>
    <property type="match status" value="1"/>
</dbReference>
<dbReference type="InterPro" id="IPR000835">
    <property type="entry name" value="HTH_MarR-typ"/>
</dbReference>
<dbReference type="PANTHER" id="PTHR33164">
    <property type="entry name" value="TRANSCRIPTIONAL REGULATOR, MARR FAMILY"/>
    <property type="match status" value="1"/>
</dbReference>
<accession>A0A9Q3M684</accession>
<dbReference type="InterPro" id="IPR039422">
    <property type="entry name" value="MarR/SlyA-like"/>
</dbReference>
<dbReference type="RefSeq" id="WP_207240957.1">
    <property type="nucleotide sequence ID" value="NZ_CP071454.1"/>
</dbReference>
<evidence type="ECO:0000313" key="2">
    <source>
        <dbReference type="EMBL" id="MBX5022500.1"/>
    </source>
</evidence>
<proteinExistence type="predicted"/>
<dbReference type="AlphaFoldDB" id="A0A9Q3M684"/>
<evidence type="ECO:0000259" key="1">
    <source>
        <dbReference type="PROSITE" id="PS50995"/>
    </source>
</evidence>
<keyword evidence="5" id="KW-1185">Reference proteome</keyword>
<dbReference type="EMBL" id="JABDYF010000012">
    <property type="protein sequence ID" value="MBX5092419.1"/>
    <property type="molecule type" value="Genomic_DNA"/>
</dbReference>
<organism evidence="2 4">
    <name type="scientific">Rhizobium lentis</name>
    <dbReference type="NCBI Taxonomy" id="1138194"/>
    <lineage>
        <taxon>Bacteria</taxon>
        <taxon>Pseudomonadati</taxon>
        <taxon>Pseudomonadota</taxon>
        <taxon>Alphaproteobacteria</taxon>
        <taxon>Hyphomicrobiales</taxon>
        <taxon>Rhizobiaceae</taxon>
        <taxon>Rhizobium/Agrobacterium group</taxon>
        <taxon>Rhizobium</taxon>
    </lineage>
</organism>
<dbReference type="Proteomes" id="UP000749740">
    <property type="component" value="Unassembled WGS sequence"/>
</dbReference>
<name>A0A9Q3M684_9HYPH</name>
<dbReference type="PROSITE" id="PS50995">
    <property type="entry name" value="HTH_MARR_2"/>
    <property type="match status" value="1"/>
</dbReference>
<dbReference type="InterPro" id="IPR036388">
    <property type="entry name" value="WH-like_DNA-bd_sf"/>
</dbReference>
<dbReference type="SMART" id="SM00347">
    <property type="entry name" value="HTH_MARR"/>
    <property type="match status" value="1"/>
</dbReference>
<feature type="domain" description="HTH marR-type" evidence="1">
    <location>
        <begin position="14"/>
        <end position="157"/>
    </location>
</feature>
<comment type="caution">
    <text evidence="2">The sequence shown here is derived from an EMBL/GenBank/DDBJ whole genome shotgun (WGS) entry which is preliminary data.</text>
</comment>
<evidence type="ECO:0000313" key="5">
    <source>
        <dbReference type="Proteomes" id="UP000770629"/>
    </source>
</evidence>